<evidence type="ECO:0000256" key="4">
    <source>
        <dbReference type="ARBA" id="ARBA00023136"/>
    </source>
</evidence>
<name>A0AAE1CHQ8_9PEZI</name>
<comment type="subcellular location">
    <subcellularLocation>
        <location evidence="1">Membrane</location>
        <topology evidence="1">Single-pass membrane protein</topology>
    </subcellularLocation>
</comment>
<dbReference type="GO" id="GO:0071944">
    <property type="term" value="C:cell periphery"/>
    <property type="evidence" value="ECO:0007669"/>
    <property type="project" value="UniProtKB-ARBA"/>
</dbReference>
<dbReference type="AlphaFoldDB" id="A0AAE1CHQ8"/>
<feature type="region of interest" description="Disordered" evidence="5">
    <location>
        <begin position="269"/>
        <end position="297"/>
    </location>
</feature>
<dbReference type="InterPro" id="IPR051694">
    <property type="entry name" value="Immunoregulatory_rcpt-like"/>
</dbReference>
<keyword evidence="9" id="KW-1185">Reference proteome</keyword>
<proteinExistence type="predicted"/>
<feature type="transmembrane region" description="Helical" evidence="6">
    <location>
        <begin position="199"/>
        <end position="220"/>
    </location>
</feature>
<accession>A0AAE1CHQ8</accession>
<evidence type="ECO:0000256" key="2">
    <source>
        <dbReference type="ARBA" id="ARBA00022692"/>
    </source>
</evidence>
<evidence type="ECO:0000313" key="9">
    <source>
        <dbReference type="Proteomes" id="UP001270362"/>
    </source>
</evidence>
<dbReference type="Proteomes" id="UP001270362">
    <property type="component" value="Unassembled WGS sequence"/>
</dbReference>
<evidence type="ECO:0008006" key="10">
    <source>
        <dbReference type="Google" id="ProtNLM"/>
    </source>
</evidence>
<sequence length="297" mass="31042">MMRFATALLVAKLVPVALAASGFISPQVGSVYVIGETQRIKFTTDFTNYTIALWQQAPAGGSANLGPVIFRESCVHYCLVEMDITGFDWVVQTYNLDFSFSNKFFFWLFEGDSKKQGDQAAPNRSSAYVLFKQADTVSSSSSTSSTQTSTTSTSTSTSTSTTASSTGSTSSPTASPGAGSTGNENAGQGSSGLSVGAQAGIAVGASLAGIAAIVALIFWIRHLKKNQRALETRLGEAGPGPGPAGYYHPGNASAPPLAASREIYEPPKRYEAPVPDYPPTYAVNGDGHHGQNPVEMG</sequence>
<evidence type="ECO:0000256" key="1">
    <source>
        <dbReference type="ARBA" id="ARBA00004167"/>
    </source>
</evidence>
<organism evidence="8 9">
    <name type="scientific">Podospora appendiculata</name>
    <dbReference type="NCBI Taxonomy" id="314037"/>
    <lineage>
        <taxon>Eukaryota</taxon>
        <taxon>Fungi</taxon>
        <taxon>Dikarya</taxon>
        <taxon>Ascomycota</taxon>
        <taxon>Pezizomycotina</taxon>
        <taxon>Sordariomycetes</taxon>
        <taxon>Sordariomycetidae</taxon>
        <taxon>Sordariales</taxon>
        <taxon>Podosporaceae</taxon>
        <taxon>Podospora</taxon>
    </lineage>
</organism>
<reference evidence="8" key="1">
    <citation type="journal article" date="2023" name="Mol. Phylogenet. Evol.">
        <title>Genome-scale phylogeny and comparative genomics of the fungal order Sordariales.</title>
        <authorList>
            <person name="Hensen N."/>
            <person name="Bonometti L."/>
            <person name="Westerberg I."/>
            <person name="Brannstrom I.O."/>
            <person name="Guillou S."/>
            <person name="Cros-Aarteil S."/>
            <person name="Calhoun S."/>
            <person name="Haridas S."/>
            <person name="Kuo A."/>
            <person name="Mondo S."/>
            <person name="Pangilinan J."/>
            <person name="Riley R."/>
            <person name="LaButti K."/>
            <person name="Andreopoulos B."/>
            <person name="Lipzen A."/>
            <person name="Chen C."/>
            <person name="Yan M."/>
            <person name="Daum C."/>
            <person name="Ng V."/>
            <person name="Clum A."/>
            <person name="Steindorff A."/>
            <person name="Ohm R.A."/>
            <person name="Martin F."/>
            <person name="Silar P."/>
            <person name="Natvig D.O."/>
            <person name="Lalanne C."/>
            <person name="Gautier V."/>
            <person name="Ament-Velasquez S.L."/>
            <person name="Kruys A."/>
            <person name="Hutchinson M.I."/>
            <person name="Powell A.J."/>
            <person name="Barry K."/>
            <person name="Miller A.N."/>
            <person name="Grigoriev I.V."/>
            <person name="Debuchy R."/>
            <person name="Gladieux P."/>
            <person name="Hiltunen Thoren M."/>
            <person name="Johannesson H."/>
        </authorList>
    </citation>
    <scope>NUCLEOTIDE SEQUENCE</scope>
    <source>
        <strain evidence="8">CBS 314.62</strain>
    </source>
</reference>
<evidence type="ECO:0000313" key="8">
    <source>
        <dbReference type="EMBL" id="KAK3695096.1"/>
    </source>
</evidence>
<dbReference type="PANTHER" id="PTHR15549">
    <property type="entry name" value="PAIRED IMMUNOGLOBULIN-LIKE TYPE 2 RECEPTOR"/>
    <property type="match status" value="1"/>
</dbReference>
<feature type="region of interest" description="Disordered" evidence="5">
    <location>
        <begin position="139"/>
        <end position="190"/>
    </location>
</feature>
<evidence type="ECO:0000256" key="5">
    <source>
        <dbReference type="SAM" id="MobiDB-lite"/>
    </source>
</evidence>
<feature type="signal peptide" evidence="7">
    <location>
        <begin position="1"/>
        <end position="19"/>
    </location>
</feature>
<evidence type="ECO:0000256" key="7">
    <source>
        <dbReference type="SAM" id="SignalP"/>
    </source>
</evidence>
<reference evidence="8" key="2">
    <citation type="submission" date="2023-06" db="EMBL/GenBank/DDBJ databases">
        <authorList>
            <consortium name="Lawrence Berkeley National Laboratory"/>
            <person name="Haridas S."/>
            <person name="Hensen N."/>
            <person name="Bonometti L."/>
            <person name="Westerberg I."/>
            <person name="Brannstrom I.O."/>
            <person name="Guillou S."/>
            <person name="Cros-Aarteil S."/>
            <person name="Calhoun S."/>
            <person name="Kuo A."/>
            <person name="Mondo S."/>
            <person name="Pangilinan J."/>
            <person name="Riley R."/>
            <person name="Labutti K."/>
            <person name="Andreopoulos B."/>
            <person name="Lipzen A."/>
            <person name="Chen C."/>
            <person name="Yanf M."/>
            <person name="Daum C."/>
            <person name="Ng V."/>
            <person name="Clum A."/>
            <person name="Steindorff A."/>
            <person name="Ohm R."/>
            <person name="Martin F."/>
            <person name="Silar P."/>
            <person name="Natvig D."/>
            <person name="Lalanne C."/>
            <person name="Gautier V."/>
            <person name="Ament-Velasquez S.L."/>
            <person name="Kruys A."/>
            <person name="Hutchinson M.I."/>
            <person name="Powell A.J."/>
            <person name="Barry K."/>
            <person name="Miller A.N."/>
            <person name="Grigoriev I.V."/>
            <person name="Debuchy R."/>
            <person name="Gladieux P."/>
            <person name="Thoren M.H."/>
            <person name="Johannesson H."/>
        </authorList>
    </citation>
    <scope>NUCLEOTIDE SEQUENCE</scope>
    <source>
        <strain evidence="8">CBS 314.62</strain>
    </source>
</reference>
<evidence type="ECO:0000256" key="3">
    <source>
        <dbReference type="ARBA" id="ARBA00022989"/>
    </source>
</evidence>
<comment type="caution">
    <text evidence="8">The sequence shown here is derived from an EMBL/GenBank/DDBJ whole genome shotgun (WGS) entry which is preliminary data.</text>
</comment>
<keyword evidence="3 6" id="KW-1133">Transmembrane helix</keyword>
<evidence type="ECO:0000256" key="6">
    <source>
        <dbReference type="SAM" id="Phobius"/>
    </source>
</evidence>
<feature type="chain" id="PRO_5041995889" description="Mid2 domain-containing protein" evidence="7">
    <location>
        <begin position="20"/>
        <end position="297"/>
    </location>
</feature>
<dbReference type="EMBL" id="JAULSO010000001">
    <property type="protein sequence ID" value="KAK3695096.1"/>
    <property type="molecule type" value="Genomic_DNA"/>
</dbReference>
<keyword evidence="2 6" id="KW-0812">Transmembrane</keyword>
<keyword evidence="7" id="KW-0732">Signal</keyword>
<protein>
    <recommendedName>
        <fullName evidence="10">Mid2 domain-containing protein</fullName>
    </recommendedName>
</protein>
<feature type="compositionally biased region" description="Low complexity" evidence="5">
    <location>
        <begin position="139"/>
        <end position="178"/>
    </location>
</feature>
<keyword evidence="4 6" id="KW-0472">Membrane</keyword>
<dbReference type="PANTHER" id="PTHR15549:SF33">
    <property type="entry name" value="MEMBRANE PROTEIN WSC4, PUTATIVE (AFU_ORTHOLOGUE AFUA_5G09020)-RELATED"/>
    <property type="match status" value="1"/>
</dbReference>
<gene>
    <name evidence="8" type="ORF">B0T22DRAFT_93207</name>
</gene>
<dbReference type="GO" id="GO:0016020">
    <property type="term" value="C:membrane"/>
    <property type="evidence" value="ECO:0007669"/>
    <property type="project" value="UniProtKB-SubCell"/>
</dbReference>